<dbReference type="EMBL" id="PVZF01000001">
    <property type="protein sequence ID" value="PRY18407.1"/>
    <property type="molecule type" value="Genomic_DNA"/>
</dbReference>
<keyword evidence="2" id="KW-0472">Membrane</keyword>
<comment type="caution">
    <text evidence="3">The sequence shown here is derived from an EMBL/GenBank/DDBJ whole genome shotgun (WGS) entry which is preliminary data.</text>
</comment>
<proteinExistence type="predicted"/>
<protein>
    <submittedName>
        <fullName evidence="3">Uncharacterized protein</fullName>
    </submittedName>
</protein>
<feature type="transmembrane region" description="Helical" evidence="2">
    <location>
        <begin position="59"/>
        <end position="84"/>
    </location>
</feature>
<feature type="region of interest" description="Disordered" evidence="1">
    <location>
        <begin position="1"/>
        <end position="23"/>
    </location>
</feature>
<dbReference type="AlphaFoldDB" id="A0A2T0RB81"/>
<feature type="transmembrane region" description="Helical" evidence="2">
    <location>
        <begin position="129"/>
        <end position="148"/>
    </location>
</feature>
<name>A0A2T0RB81_9ACTN</name>
<keyword evidence="2" id="KW-1133">Transmembrane helix</keyword>
<reference evidence="3 4" key="1">
    <citation type="submission" date="2018-03" db="EMBL/GenBank/DDBJ databases">
        <title>Genomic Encyclopedia of Archaeal and Bacterial Type Strains, Phase II (KMG-II): from individual species to whole genera.</title>
        <authorList>
            <person name="Goeker M."/>
        </authorList>
    </citation>
    <scope>NUCLEOTIDE SEQUENCE [LARGE SCALE GENOMIC DNA]</scope>
    <source>
        <strain evidence="3 4">DSM 19711</strain>
    </source>
</reference>
<evidence type="ECO:0000313" key="3">
    <source>
        <dbReference type="EMBL" id="PRY18407.1"/>
    </source>
</evidence>
<evidence type="ECO:0000313" key="4">
    <source>
        <dbReference type="Proteomes" id="UP000238083"/>
    </source>
</evidence>
<evidence type="ECO:0000256" key="2">
    <source>
        <dbReference type="SAM" id="Phobius"/>
    </source>
</evidence>
<keyword evidence="2" id="KW-0812">Transmembrane</keyword>
<sequence length="181" mass="19020">MRRRRALVDPATSPEFAGMAPGEVDDHRADRLKERVYVTFTALAVVLALRTHPDEGAPARTLAITVLGTLLAAFVADVVAHVAVHAVLPDRRELRLMVGVSTSALAGVAAPLVFVGLGSAGVWEPSTGLTAAVVALVAALAAIGWFAVRRVRLPRWHKLLVLLAEVVLGVVVVGVELLAHG</sequence>
<keyword evidence="4" id="KW-1185">Reference proteome</keyword>
<dbReference type="OrthoDB" id="4775109at2"/>
<feature type="transmembrane region" description="Helical" evidence="2">
    <location>
        <begin position="96"/>
        <end position="117"/>
    </location>
</feature>
<organism evidence="3 4">
    <name type="scientific">Kineococcus rhizosphaerae</name>
    <dbReference type="NCBI Taxonomy" id="559628"/>
    <lineage>
        <taxon>Bacteria</taxon>
        <taxon>Bacillati</taxon>
        <taxon>Actinomycetota</taxon>
        <taxon>Actinomycetes</taxon>
        <taxon>Kineosporiales</taxon>
        <taxon>Kineosporiaceae</taxon>
        <taxon>Kineococcus</taxon>
    </lineage>
</organism>
<accession>A0A2T0RB81</accession>
<dbReference type="RefSeq" id="WP_106206839.1">
    <property type="nucleotide sequence ID" value="NZ_PVZF01000001.1"/>
</dbReference>
<feature type="transmembrane region" description="Helical" evidence="2">
    <location>
        <begin position="160"/>
        <end position="179"/>
    </location>
</feature>
<dbReference type="Proteomes" id="UP000238083">
    <property type="component" value="Unassembled WGS sequence"/>
</dbReference>
<evidence type="ECO:0000256" key="1">
    <source>
        <dbReference type="SAM" id="MobiDB-lite"/>
    </source>
</evidence>
<gene>
    <name evidence="3" type="ORF">CLV37_101652</name>
</gene>
<feature type="transmembrane region" description="Helical" evidence="2">
    <location>
        <begin position="36"/>
        <end position="53"/>
    </location>
</feature>